<protein>
    <submittedName>
        <fullName evidence="1">Uncharacterized protein</fullName>
    </submittedName>
</protein>
<dbReference type="Proteomes" id="UP000799118">
    <property type="component" value="Unassembled WGS sequence"/>
</dbReference>
<proteinExistence type="predicted"/>
<gene>
    <name evidence="1" type="ORF">BT96DRAFT_785714</name>
</gene>
<feature type="non-terminal residue" evidence="1">
    <location>
        <position position="114"/>
    </location>
</feature>
<dbReference type="AlphaFoldDB" id="A0A6A4GJJ9"/>
<reference evidence="1" key="1">
    <citation type="journal article" date="2019" name="Environ. Microbiol.">
        <title>Fungal ecological strategies reflected in gene transcription - a case study of two litter decomposers.</title>
        <authorList>
            <person name="Barbi F."/>
            <person name="Kohler A."/>
            <person name="Barry K."/>
            <person name="Baskaran P."/>
            <person name="Daum C."/>
            <person name="Fauchery L."/>
            <person name="Ihrmark K."/>
            <person name="Kuo A."/>
            <person name="LaButti K."/>
            <person name="Lipzen A."/>
            <person name="Morin E."/>
            <person name="Grigoriev I.V."/>
            <person name="Henrissat B."/>
            <person name="Lindahl B."/>
            <person name="Martin F."/>
        </authorList>
    </citation>
    <scope>NUCLEOTIDE SEQUENCE</scope>
    <source>
        <strain evidence="1">JB14</strain>
    </source>
</reference>
<evidence type="ECO:0000313" key="1">
    <source>
        <dbReference type="EMBL" id="KAE9385892.1"/>
    </source>
</evidence>
<dbReference type="EMBL" id="ML769936">
    <property type="protein sequence ID" value="KAE9385892.1"/>
    <property type="molecule type" value="Genomic_DNA"/>
</dbReference>
<dbReference type="OrthoDB" id="2947222at2759"/>
<sequence length="114" mass="12969">YLLGGYFMDFNTTRTLMKTCDIDDKGVKDDHLEFPINDWLAKTERFHVFAGAIRHPDRGTPKDSEDGILLVTQRVWHARLPDAAARKLITLSEGEADNLVKEWLLANGVTEKNI</sequence>
<evidence type="ECO:0000313" key="2">
    <source>
        <dbReference type="Proteomes" id="UP000799118"/>
    </source>
</evidence>
<organism evidence="1 2">
    <name type="scientific">Gymnopus androsaceus JB14</name>
    <dbReference type="NCBI Taxonomy" id="1447944"/>
    <lineage>
        <taxon>Eukaryota</taxon>
        <taxon>Fungi</taxon>
        <taxon>Dikarya</taxon>
        <taxon>Basidiomycota</taxon>
        <taxon>Agaricomycotina</taxon>
        <taxon>Agaricomycetes</taxon>
        <taxon>Agaricomycetidae</taxon>
        <taxon>Agaricales</taxon>
        <taxon>Marasmiineae</taxon>
        <taxon>Omphalotaceae</taxon>
        <taxon>Gymnopus</taxon>
    </lineage>
</organism>
<accession>A0A6A4GJJ9</accession>
<feature type="non-terminal residue" evidence="1">
    <location>
        <position position="1"/>
    </location>
</feature>
<name>A0A6A4GJJ9_9AGAR</name>
<keyword evidence="2" id="KW-1185">Reference proteome</keyword>